<dbReference type="Proteomes" id="UP001229486">
    <property type="component" value="Unassembled WGS sequence"/>
</dbReference>
<dbReference type="Gene3D" id="3.40.50.10140">
    <property type="entry name" value="Toll/interleukin-1 receptor homology (TIR) domain"/>
    <property type="match status" value="1"/>
</dbReference>
<evidence type="ECO:0000313" key="3">
    <source>
        <dbReference type="Proteomes" id="UP001229486"/>
    </source>
</evidence>
<dbReference type="EMBL" id="JAURTK010000018">
    <property type="protein sequence ID" value="MDP9651340.1"/>
    <property type="molecule type" value="Genomic_DNA"/>
</dbReference>
<gene>
    <name evidence="2" type="ORF">J2793_006815</name>
</gene>
<evidence type="ECO:0000259" key="1">
    <source>
        <dbReference type="PROSITE" id="PS50104"/>
    </source>
</evidence>
<dbReference type="SUPFAM" id="SSF52200">
    <property type="entry name" value="Toll/Interleukin receptor TIR domain"/>
    <property type="match status" value="1"/>
</dbReference>
<protein>
    <recommendedName>
        <fullName evidence="1">TIR domain-containing protein</fullName>
    </recommendedName>
</protein>
<comment type="caution">
    <text evidence="2">The sequence shown here is derived from an EMBL/GenBank/DDBJ whole genome shotgun (WGS) entry which is preliminary data.</text>
</comment>
<sequence>MALYELAVLGTPTTTQAEELRGLVSKVVDSFGMTLGNEVGWSVCPDAFAPPSNLAAAAVFYGGVEALKQDVAPLLRGGVPILPVASELTRVREEIPEALRQLNCIAYGAAGAQRVAVALLECAGLLPKQRRVFVSYRRNESREVALQLFDELSARQFDVFLDTHDIRPAEDFQAMLWHRLCDSDVLVMLDTPGYFESRWTNAEFGRALAKGISVLRIGWPDQTPSPRTATASRVELLASDFQGSGRVSADAIERICLQLEMVRSQGYAVRNLNLVSKLRLAVETIGGAFVGVGPHKAVHVSLPDSRPLIVHPAVGVPTALTLHEATTHTPDSTSAVMYDPVGLHPEWQAHLDWLGGQIRTVRWMKVEEAAWRLADWEG</sequence>
<dbReference type="InterPro" id="IPR035897">
    <property type="entry name" value="Toll_tir_struct_dom_sf"/>
</dbReference>
<evidence type="ECO:0000313" key="2">
    <source>
        <dbReference type="EMBL" id="MDP9651340.1"/>
    </source>
</evidence>
<dbReference type="PROSITE" id="PS50104">
    <property type="entry name" value="TIR"/>
    <property type="match status" value="1"/>
</dbReference>
<dbReference type="GO" id="GO:0007165">
    <property type="term" value="P:signal transduction"/>
    <property type="evidence" value="ECO:0007669"/>
    <property type="project" value="InterPro"/>
</dbReference>
<proteinExistence type="predicted"/>
<organism evidence="2 3">
    <name type="scientific">Paraburkholderia caledonica</name>
    <dbReference type="NCBI Taxonomy" id="134536"/>
    <lineage>
        <taxon>Bacteria</taxon>
        <taxon>Pseudomonadati</taxon>
        <taxon>Pseudomonadota</taxon>
        <taxon>Betaproteobacteria</taxon>
        <taxon>Burkholderiales</taxon>
        <taxon>Burkholderiaceae</taxon>
        <taxon>Paraburkholderia</taxon>
    </lineage>
</organism>
<dbReference type="RefSeq" id="WP_392395970.1">
    <property type="nucleotide sequence ID" value="NZ_JAURTK010000018.1"/>
</dbReference>
<feature type="domain" description="TIR" evidence="1">
    <location>
        <begin position="128"/>
        <end position="255"/>
    </location>
</feature>
<accession>A0AB73IMV2</accession>
<dbReference type="AlphaFoldDB" id="A0AB73IMV2"/>
<dbReference type="InterPro" id="IPR000157">
    <property type="entry name" value="TIR_dom"/>
</dbReference>
<dbReference type="Pfam" id="PF13676">
    <property type="entry name" value="TIR_2"/>
    <property type="match status" value="1"/>
</dbReference>
<name>A0AB73IMV2_9BURK</name>
<reference evidence="2" key="1">
    <citation type="submission" date="2023-07" db="EMBL/GenBank/DDBJ databases">
        <title>Sorghum-associated microbial communities from plants grown in Nebraska, USA.</title>
        <authorList>
            <person name="Schachtman D."/>
        </authorList>
    </citation>
    <scope>NUCLEOTIDE SEQUENCE</scope>
    <source>
        <strain evidence="2">DS1061</strain>
    </source>
</reference>